<evidence type="ECO:0000313" key="10">
    <source>
        <dbReference type="Proteomes" id="UP000182692"/>
    </source>
</evidence>
<dbReference type="Proteomes" id="UP000182692">
    <property type="component" value="Unassembled WGS sequence"/>
</dbReference>
<dbReference type="PROSITE" id="PS01095">
    <property type="entry name" value="GH18_1"/>
    <property type="match status" value="1"/>
</dbReference>
<dbReference type="InterPro" id="IPR001579">
    <property type="entry name" value="Glyco_hydro_18_chit_AS"/>
</dbReference>
<dbReference type="CDD" id="cd12214">
    <property type="entry name" value="ChiA1_BD"/>
    <property type="match status" value="1"/>
</dbReference>
<organism evidence="9 10">
    <name type="scientific">Enterovibrio norvegicus DSM 15893</name>
    <dbReference type="NCBI Taxonomy" id="1121869"/>
    <lineage>
        <taxon>Bacteria</taxon>
        <taxon>Pseudomonadati</taxon>
        <taxon>Pseudomonadota</taxon>
        <taxon>Gammaproteobacteria</taxon>
        <taxon>Vibrionales</taxon>
        <taxon>Vibrionaceae</taxon>
        <taxon>Enterovibrio</taxon>
    </lineage>
</organism>
<dbReference type="InterPro" id="IPR050542">
    <property type="entry name" value="Glycosyl_Hydrlase18_Chitinase"/>
</dbReference>
<dbReference type="GO" id="GO:0005576">
    <property type="term" value="C:extracellular region"/>
    <property type="evidence" value="ECO:0007669"/>
    <property type="project" value="InterPro"/>
</dbReference>
<evidence type="ECO:0000256" key="7">
    <source>
        <dbReference type="SAM" id="SignalP"/>
    </source>
</evidence>
<evidence type="ECO:0000256" key="3">
    <source>
        <dbReference type="ARBA" id="ARBA00022801"/>
    </source>
</evidence>
<dbReference type="InterPro" id="IPR003610">
    <property type="entry name" value="CBM5/12"/>
</dbReference>
<dbReference type="SMART" id="SM00495">
    <property type="entry name" value="ChtBD3"/>
    <property type="match status" value="2"/>
</dbReference>
<evidence type="ECO:0000256" key="4">
    <source>
        <dbReference type="ARBA" id="ARBA00023277"/>
    </source>
</evidence>
<dbReference type="InterPro" id="IPR011583">
    <property type="entry name" value="Chitinase_II/V-like_cat"/>
</dbReference>
<dbReference type="SUPFAM" id="SSF51445">
    <property type="entry name" value="(Trans)glycosidases"/>
    <property type="match status" value="1"/>
</dbReference>
<dbReference type="Pfam" id="PF00704">
    <property type="entry name" value="Glyco_hydro_18"/>
    <property type="match status" value="1"/>
</dbReference>
<dbReference type="STRING" id="1121869.SAMN03084138_01081"/>
<feature type="domain" description="GH18" evidence="8">
    <location>
        <begin position="524"/>
        <end position="848"/>
    </location>
</feature>
<protein>
    <recommendedName>
        <fullName evidence="2">chitinase</fullName>
        <ecNumber evidence="2">3.2.1.14</ecNumber>
    </recommendedName>
</protein>
<evidence type="ECO:0000256" key="5">
    <source>
        <dbReference type="ARBA" id="ARBA00023295"/>
    </source>
</evidence>
<evidence type="ECO:0000256" key="2">
    <source>
        <dbReference type="ARBA" id="ARBA00012729"/>
    </source>
</evidence>
<evidence type="ECO:0000256" key="1">
    <source>
        <dbReference type="ARBA" id="ARBA00009121"/>
    </source>
</evidence>
<dbReference type="GO" id="GO:0030246">
    <property type="term" value="F:carbohydrate binding"/>
    <property type="evidence" value="ECO:0007669"/>
    <property type="project" value="InterPro"/>
</dbReference>
<keyword evidence="7" id="KW-0732">Signal</keyword>
<evidence type="ECO:0000259" key="8">
    <source>
        <dbReference type="PROSITE" id="PS51910"/>
    </source>
</evidence>
<dbReference type="PANTHER" id="PTHR45708">
    <property type="entry name" value="ENDOCHITINASE"/>
    <property type="match status" value="1"/>
</dbReference>
<dbReference type="AlphaFoldDB" id="A0A1I5LUD3"/>
<comment type="similarity">
    <text evidence="1">Belongs to the glycosyl hydrolase 18 family. Chitinase class II subfamily.</text>
</comment>
<dbReference type="PROSITE" id="PS51910">
    <property type="entry name" value="GH18_2"/>
    <property type="match status" value="1"/>
</dbReference>
<dbReference type="InterPro" id="IPR013783">
    <property type="entry name" value="Ig-like_fold"/>
</dbReference>
<reference evidence="9 10" key="1">
    <citation type="submission" date="2016-10" db="EMBL/GenBank/DDBJ databases">
        <authorList>
            <person name="de Groot N.N."/>
        </authorList>
    </citation>
    <scope>NUCLEOTIDE SEQUENCE [LARGE SCALE GENOMIC DNA]</scope>
    <source>
        <strain evidence="9 10">DSM 15893</strain>
    </source>
</reference>
<evidence type="ECO:0000256" key="6">
    <source>
        <dbReference type="RuleBase" id="RU000489"/>
    </source>
</evidence>
<dbReference type="GO" id="GO:0008843">
    <property type="term" value="F:endochitinase activity"/>
    <property type="evidence" value="ECO:0007669"/>
    <property type="project" value="UniProtKB-EC"/>
</dbReference>
<dbReference type="CDD" id="cd12215">
    <property type="entry name" value="ChiC_BD"/>
    <property type="match status" value="1"/>
</dbReference>
<feature type="chain" id="PRO_5010336901" description="chitinase" evidence="7">
    <location>
        <begin position="23"/>
        <end position="848"/>
    </location>
</feature>
<proteinExistence type="inferred from homology"/>
<dbReference type="InterPro" id="IPR017853">
    <property type="entry name" value="GH"/>
</dbReference>
<feature type="signal peptide" evidence="7">
    <location>
        <begin position="1"/>
        <end position="22"/>
    </location>
</feature>
<dbReference type="InterPro" id="IPR001223">
    <property type="entry name" value="Glyco_hydro18_cat"/>
</dbReference>
<dbReference type="OrthoDB" id="315328at2"/>
<dbReference type="GeneID" id="35872281"/>
<sequence length="848" mass="88331">MHKPLLYSAVTLSIAAAFPAWAVDCNSLPSWESGAIYTSGTEVAHQGDAYKANWWTTGNNPADHSGPWQEWEALGQCDSTGENQPPSVSVNSPLNNAQFTEGDVITVSASASDSDGSVSDVAFLLNDVSLGVVSKAPYQLTWTAEQGDFIVTAVVTDNEGASRSDEVSVSVVSQTVGVPPSVDLTNPTSGAQIKAGDQVLVTANAVDADGPIARVDFYVDNAVISSDTTAPYEAIWDAAEGAHTFKAKATDQDNLSSWSGEVTVAVAGTSVGGGCAGVPTYKAGTAYSAGDIVQNANYKYQCDVAGWCSSDAAWAYEPNVGAHWQDAWTELGICAIVPTVTFTSPTDNATVLAGETVNVAVDATDADGSVDGVEFFAAGQSLGIDTVAPYSVDWLAAGKGNVSLTAIATDNEGNTGDAGVLVSVSDQSLVASLTSPSAGTTVGLGKAVTLAAEASSLNGAVSKVDFMVNGSVVATDTTSPYDAVWTPGAIGSYSVSALATDSNGLTVTTDGVTVKVFEQSAVKHKLIGYWHNFVNGAGCPMNLSEMSDAWDIVDIAFAENDRNSDGTVHFNLYSGDIYSDCPALDPQRFKQDMAALQAQGKVFVLSLGGAEGTITLNNDVDEANFVSSLTDIVKEWGFDGLDIDLESGSNLLHGSQIQARLPGALKQIEANMGGDMYLTMAPEHPYVQGGMVAFSGIWGAYIPLINELRDTLDLLHVQLYNNGGMPNPYLPGAAPEGSVDMMVAQSKMLIEGFELANGQMFEPLRDDQVAIGLPSGPSSANSGQAPTQNILDALDCLTKGTSCGTVVPAFNYPNYGGVMTWSINWDQHDGYNFSGPVGDKLDAMNAAQ</sequence>
<dbReference type="SMART" id="SM00636">
    <property type="entry name" value="Glyco_18"/>
    <property type="match status" value="1"/>
</dbReference>
<accession>A0A1I5LUD3</accession>
<dbReference type="Pfam" id="PF17957">
    <property type="entry name" value="Big_7"/>
    <property type="match status" value="4"/>
</dbReference>
<dbReference type="Pfam" id="PF02839">
    <property type="entry name" value="CBM_5_12"/>
    <property type="match status" value="1"/>
</dbReference>
<dbReference type="RefSeq" id="WP_017015677.1">
    <property type="nucleotide sequence ID" value="NZ_FOWR01000006.1"/>
</dbReference>
<dbReference type="SUPFAM" id="SSF51055">
    <property type="entry name" value="Carbohydrate binding domain"/>
    <property type="match status" value="1"/>
</dbReference>
<dbReference type="GO" id="GO:0005975">
    <property type="term" value="P:carbohydrate metabolic process"/>
    <property type="evidence" value="ECO:0007669"/>
    <property type="project" value="InterPro"/>
</dbReference>
<name>A0A1I5LUD3_9GAMM</name>
<gene>
    <name evidence="9" type="ORF">SAMN03084138_01081</name>
</gene>
<dbReference type="PANTHER" id="PTHR45708:SF49">
    <property type="entry name" value="ENDOCHITINASE"/>
    <property type="match status" value="1"/>
</dbReference>
<dbReference type="EC" id="3.2.1.14" evidence="2"/>
<dbReference type="Gene3D" id="2.10.10.20">
    <property type="entry name" value="Carbohydrate-binding module superfamily 5/12"/>
    <property type="match status" value="1"/>
</dbReference>
<dbReference type="Gene3D" id="2.60.40.10">
    <property type="entry name" value="Immunoglobulins"/>
    <property type="match status" value="4"/>
</dbReference>
<dbReference type="InterPro" id="IPR036573">
    <property type="entry name" value="CBM_sf_5/12"/>
</dbReference>
<keyword evidence="5 6" id="KW-0326">Glycosidase</keyword>
<dbReference type="GO" id="GO:0008061">
    <property type="term" value="F:chitin binding"/>
    <property type="evidence" value="ECO:0007669"/>
    <property type="project" value="InterPro"/>
</dbReference>
<dbReference type="Gene3D" id="3.20.20.80">
    <property type="entry name" value="Glycosidases"/>
    <property type="match status" value="1"/>
</dbReference>
<keyword evidence="4" id="KW-0119">Carbohydrate metabolism</keyword>
<evidence type="ECO:0000313" key="9">
    <source>
        <dbReference type="EMBL" id="SFP00865.1"/>
    </source>
</evidence>
<dbReference type="EMBL" id="FOWR01000006">
    <property type="protein sequence ID" value="SFP00865.1"/>
    <property type="molecule type" value="Genomic_DNA"/>
</dbReference>
<dbReference type="CDD" id="cd02871">
    <property type="entry name" value="GH18_chitinase_D-like"/>
    <property type="match status" value="1"/>
</dbReference>
<keyword evidence="3 6" id="KW-0378">Hydrolase</keyword>